<comment type="similarity">
    <text evidence="1">Belongs to the FemABX family.</text>
</comment>
<dbReference type="Gene3D" id="3.40.630.30">
    <property type="match status" value="2"/>
</dbReference>
<dbReference type="Pfam" id="PF02388">
    <property type="entry name" value="FemAB"/>
    <property type="match status" value="2"/>
</dbReference>
<dbReference type="SUPFAM" id="SSF55729">
    <property type="entry name" value="Acyl-CoA N-acyltransferases (Nat)"/>
    <property type="match status" value="2"/>
</dbReference>
<dbReference type="AlphaFoldDB" id="A0A2H0NGX7"/>
<dbReference type="PANTHER" id="PTHR36174:SF1">
    <property type="entry name" value="LIPID II:GLYCINE GLYCYLTRANSFERASE"/>
    <property type="match status" value="1"/>
</dbReference>
<reference evidence="7 8" key="1">
    <citation type="submission" date="2017-09" db="EMBL/GenBank/DDBJ databases">
        <title>Depth-based differentiation of microbial function through sediment-hosted aquifers and enrichment of novel symbionts in the deep terrestrial subsurface.</title>
        <authorList>
            <person name="Probst A.J."/>
            <person name="Ladd B."/>
            <person name="Jarett J.K."/>
            <person name="Geller-Mcgrath D.E."/>
            <person name="Sieber C.M."/>
            <person name="Emerson J.B."/>
            <person name="Anantharaman K."/>
            <person name="Thomas B.C."/>
            <person name="Malmstrom R."/>
            <person name="Stieglmeier M."/>
            <person name="Klingl A."/>
            <person name="Woyke T."/>
            <person name="Ryan C.M."/>
            <person name="Banfield J.F."/>
        </authorList>
    </citation>
    <scope>NUCLEOTIDE SEQUENCE [LARGE SCALE GENOMIC DNA]</scope>
    <source>
        <strain evidence="7">CG11_big_fil_rev_8_21_14_0_20_37_11</strain>
    </source>
</reference>
<proteinExistence type="inferred from homology"/>
<protein>
    <recommendedName>
        <fullName evidence="9">BioF2-like acetyltransferase domain-containing protein</fullName>
    </recommendedName>
</protein>
<dbReference type="InterPro" id="IPR016181">
    <property type="entry name" value="Acyl_CoA_acyltransferase"/>
</dbReference>
<dbReference type="Proteomes" id="UP000230707">
    <property type="component" value="Unassembled WGS sequence"/>
</dbReference>
<evidence type="ECO:0000256" key="2">
    <source>
        <dbReference type="ARBA" id="ARBA00022679"/>
    </source>
</evidence>
<comment type="caution">
    <text evidence="7">The sequence shown here is derived from an EMBL/GenBank/DDBJ whole genome shotgun (WGS) entry which is preliminary data.</text>
</comment>
<evidence type="ECO:0000256" key="4">
    <source>
        <dbReference type="ARBA" id="ARBA00022984"/>
    </source>
</evidence>
<keyword evidence="4" id="KW-0573">Peptidoglycan synthesis</keyword>
<dbReference type="InterPro" id="IPR050644">
    <property type="entry name" value="PG_Glycine_Bridge_Synth"/>
</dbReference>
<dbReference type="GO" id="GO:0009252">
    <property type="term" value="P:peptidoglycan biosynthetic process"/>
    <property type="evidence" value="ECO:0007669"/>
    <property type="project" value="UniProtKB-KW"/>
</dbReference>
<evidence type="ECO:0000256" key="6">
    <source>
        <dbReference type="ARBA" id="ARBA00023316"/>
    </source>
</evidence>
<dbReference type="GO" id="GO:0016755">
    <property type="term" value="F:aminoacyltransferase activity"/>
    <property type="evidence" value="ECO:0007669"/>
    <property type="project" value="InterPro"/>
</dbReference>
<dbReference type="EMBL" id="PCWS01000100">
    <property type="protein sequence ID" value="PIR08137.1"/>
    <property type="molecule type" value="Genomic_DNA"/>
</dbReference>
<dbReference type="PROSITE" id="PS51191">
    <property type="entry name" value="FEMABX"/>
    <property type="match status" value="1"/>
</dbReference>
<dbReference type="PANTHER" id="PTHR36174">
    <property type="entry name" value="LIPID II:GLYCINE GLYCYLTRANSFERASE"/>
    <property type="match status" value="1"/>
</dbReference>
<evidence type="ECO:0008006" key="9">
    <source>
        <dbReference type="Google" id="ProtNLM"/>
    </source>
</evidence>
<evidence type="ECO:0000256" key="5">
    <source>
        <dbReference type="ARBA" id="ARBA00023315"/>
    </source>
</evidence>
<evidence type="ECO:0000256" key="3">
    <source>
        <dbReference type="ARBA" id="ARBA00022960"/>
    </source>
</evidence>
<keyword evidence="2" id="KW-0808">Transferase</keyword>
<keyword evidence="3" id="KW-0133">Cell shape</keyword>
<keyword evidence="6" id="KW-0961">Cell wall biogenesis/degradation</keyword>
<evidence type="ECO:0000313" key="7">
    <source>
        <dbReference type="EMBL" id="PIR08137.1"/>
    </source>
</evidence>
<name>A0A2H0NGX7_9BACT</name>
<dbReference type="GO" id="GO:0008360">
    <property type="term" value="P:regulation of cell shape"/>
    <property type="evidence" value="ECO:0007669"/>
    <property type="project" value="UniProtKB-KW"/>
</dbReference>
<dbReference type="InterPro" id="IPR003447">
    <property type="entry name" value="FEMABX"/>
</dbReference>
<accession>A0A2H0NGX7</accession>
<evidence type="ECO:0000256" key="1">
    <source>
        <dbReference type="ARBA" id="ARBA00009943"/>
    </source>
</evidence>
<organism evidence="7 8">
    <name type="scientific">Candidatus Gottesmanbacteria bacterium CG11_big_fil_rev_8_21_14_0_20_37_11</name>
    <dbReference type="NCBI Taxonomy" id="1974575"/>
    <lineage>
        <taxon>Bacteria</taxon>
        <taxon>Candidatus Gottesmaniibacteriota</taxon>
    </lineage>
</organism>
<keyword evidence="5" id="KW-0012">Acyltransferase</keyword>
<gene>
    <name evidence="7" type="ORF">COV53_04605</name>
</gene>
<sequence>MIVKEITDKKIWEAYITQYSPNSLFQSWNWGEVAKKLDDRTNNTKLWRLGFYLNNKLFGIAQVVKVKAKRGIYIQVRHGPILSEWSKKNILMVTDYLKKIGCKENAYFIRMNPLISSSEDNKQIFKEIGFIDAPIHAMDGELVWVLDLNKKKEEIFSGMRKTTRYLIRKGEKLGVKIFKSQNKEDIDNFLILYKKTATRHHFIPHKGIKEEFVTFLKDKQIILFRGYYNNRLLSAALILFYNKQAIYHHSASIEQKVPVSYVLQWEVIKEVMNRGISIYNFWGIAPEDNLHHPWVGLSMFKKGFGGRKVEYLHTKDFILSPKYYFTYLFEYGRKIIKRY</sequence>
<dbReference type="GO" id="GO:0071555">
    <property type="term" value="P:cell wall organization"/>
    <property type="evidence" value="ECO:0007669"/>
    <property type="project" value="UniProtKB-KW"/>
</dbReference>
<evidence type="ECO:0000313" key="8">
    <source>
        <dbReference type="Proteomes" id="UP000230707"/>
    </source>
</evidence>